<feature type="domain" description="VTT" evidence="2">
    <location>
        <begin position="82"/>
        <end position="194"/>
    </location>
</feature>
<keyword evidence="1" id="KW-0812">Transmembrane</keyword>
<dbReference type="Pfam" id="PF09335">
    <property type="entry name" value="VTT_dom"/>
    <property type="match status" value="1"/>
</dbReference>
<protein>
    <submittedName>
        <fullName evidence="3">VTT domain-containing protein</fullName>
    </submittedName>
</protein>
<reference evidence="3" key="1">
    <citation type="submission" date="2024-06" db="EMBL/GenBank/DDBJ databases">
        <title>Caulobacter inopinatus, sp. nov.</title>
        <authorList>
            <person name="Donachie S.P."/>
        </authorList>
    </citation>
    <scope>NUCLEOTIDE SEQUENCE</scope>
    <source>
        <strain evidence="3">73W</strain>
    </source>
</reference>
<feature type="transmembrane region" description="Helical" evidence="1">
    <location>
        <begin position="12"/>
        <end position="35"/>
    </location>
</feature>
<evidence type="ECO:0000313" key="3">
    <source>
        <dbReference type="EMBL" id="XDO95827.1"/>
    </source>
</evidence>
<evidence type="ECO:0000256" key="1">
    <source>
        <dbReference type="SAM" id="Phobius"/>
    </source>
</evidence>
<dbReference type="EMBL" id="CP158375">
    <property type="protein sequence ID" value="XDO95827.1"/>
    <property type="molecule type" value="Genomic_DNA"/>
</dbReference>
<sequence>MTPAGRDNTWLVAAKIAPAVLLAVLAAAVFFSGLWKHFTIEELQARHAYLSAFVDRRPAAAIAIYLFAYVFVVSLSLPAALLLTLSGGFLFGPWLGGLLAVTGATAGSTVIYAACRTAFGGMLQKRAGSTLLRIEEGIKKDAFHYLLTLRLIPAFPLLVINLAAGLVGIRLRTFLSASFLGMAPSSLVYASMGAGLGHLFMQGRPVDLSILVEPRVVLPLVGLGALAGASMLYRRLRPRRDEQ</sequence>
<keyword evidence="1" id="KW-0472">Membrane</keyword>
<feature type="transmembrane region" description="Helical" evidence="1">
    <location>
        <begin position="142"/>
        <end position="167"/>
    </location>
</feature>
<feature type="transmembrane region" description="Helical" evidence="1">
    <location>
        <begin position="174"/>
        <end position="196"/>
    </location>
</feature>
<organism evidence="3">
    <name type="scientific">Caulobacter sp. 73W</name>
    <dbReference type="NCBI Taxonomy" id="3161137"/>
    <lineage>
        <taxon>Bacteria</taxon>
        <taxon>Pseudomonadati</taxon>
        <taxon>Pseudomonadota</taxon>
        <taxon>Alphaproteobacteria</taxon>
        <taxon>Caulobacterales</taxon>
        <taxon>Caulobacteraceae</taxon>
        <taxon>Caulobacter</taxon>
    </lineage>
</organism>
<dbReference type="PANTHER" id="PTHR46826:SF1">
    <property type="entry name" value="TVP38_TMEM64 FAMILY MEMBRANE PROTEIN YDJX"/>
    <property type="match status" value="1"/>
</dbReference>
<gene>
    <name evidence="3" type="ORF">ABOZ73_13610</name>
</gene>
<keyword evidence="1" id="KW-1133">Transmembrane helix</keyword>
<feature type="transmembrane region" description="Helical" evidence="1">
    <location>
        <begin position="95"/>
        <end position="114"/>
    </location>
</feature>
<evidence type="ECO:0000259" key="2">
    <source>
        <dbReference type="Pfam" id="PF09335"/>
    </source>
</evidence>
<name>A0AB39KQB2_9CAUL</name>
<dbReference type="PANTHER" id="PTHR46826">
    <property type="match status" value="1"/>
</dbReference>
<dbReference type="AlphaFoldDB" id="A0AB39KQB2"/>
<accession>A0AB39KQB2</accession>
<feature type="transmembrane region" description="Helical" evidence="1">
    <location>
        <begin position="216"/>
        <end position="233"/>
    </location>
</feature>
<dbReference type="InterPro" id="IPR032816">
    <property type="entry name" value="VTT_dom"/>
</dbReference>
<proteinExistence type="predicted"/>
<feature type="transmembrane region" description="Helical" evidence="1">
    <location>
        <begin position="59"/>
        <end position="83"/>
    </location>
</feature>
<dbReference type="RefSeq" id="WP_369058670.1">
    <property type="nucleotide sequence ID" value="NZ_CP158375.1"/>
</dbReference>
<dbReference type="InterPro" id="IPR053240">
    <property type="entry name" value="VTT_domain"/>
</dbReference>